<dbReference type="EMBL" id="CP002345">
    <property type="protein sequence ID" value="ADQ79076.1"/>
    <property type="molecule type" value="Genomic_DNA"/>
</dbReference>
<reference key="1">
    <citation type="submission" date="2010-11" db="EMBL/GenBank/DDBJ databases">
        <title>The complete genome of Paludibacter propionicigenes DSM 17365.</title>
        <authorList>
            <consortium name="US DOE Joint Genome Institute (JGI-PGF)"/>
            <person name="Lucas S."/>
            <person name="Copeland A."/>
            <person name="Lapidus A."/>
            <person name="Bruce D."/>
            <person name="Goodwin L."/>
            <person name="Pitluck S."/>
            <person name="Kyrpides N."/>
            <person name="Mavromatis K."/>
            <person name="Ivanova N."/>
            <person name="Munk A.C."/>
            <person name="Brettin T."/>
            <person name="Detter J.C."/>
            <person name="Han C."/>
            <person name="Tapia R."/>
            <person name="Land M."/>
            <person name="Hauser L."/>
            <person name="Markowitz V."/>
            <person name="Cheng J.-F."/>
            <person name="Hugenholtz P."/>
            <person name="Woyke T."/>
            <person name="Wu D."/>
            <person name="Gronow S."/>
            <person name="Wellnitz S."/>
            <person name="Brambilla E."/>
            <person name="Klenk H.-P."/>
            <person name="Eisen J.A."/>
        </authorList>
    </citation>
    <scope>NUCLEOTIDE SEQUENCE</scope>
    <source>
        <strain>WB4</strain>
    </source>
</reference>
<organism evidence="1 2">
    <name type="scientific">Paludibacter propionicigenes (strain DSM 17365 / JCM 13257 / WB4)</name>
    <dbReference type="NCBI Taxonomy" id="694427"/>
    <lineage>
        <taxon>Bacteria</taxon>
        <taxon>Pseudomonadati</taxon>
        <taxon>Bacteroidota</taxon>
        <taxon>Bacteroidia</taxon>
        <taxon>Bacteroidales</taxon>
        <taxon>Paludibacteraceae</taxon>
        <taxon>Paludibacter</taxon>
    </lineage>
</organism>
<keyword evidence="2" id="KW-1185">Reference proteome</keyword>
<proteinExistence type="predicted"/>
<dbReference type="Proteomes" id="UP000008718">
    <property type="component" value="Chromosome"/>
</dbReference>
<name>E4T2Y2_PALPW</name>
<evidence type="ECO:0000313" key="1">
    <source>
        <dbReference type="EMBL" id="ADQ79076.1"/>
    </source>
</evidence>
<dbReference type="AlphaFoldDB" id="E4T2Y2"/>
<reference evidence="1 2" key="2">
    <citation type="journal article" date="2011" name="Stand. Genomic Sci.">
        <title>Complete genome sequence of Paludibacter propionicigenes type strain (WB4).</title>
        <authorList>
            <person name="Gronow S."/>
            <person name="Munk C."/>
            <person name="Lapidus A."/>
            <person name="Nolan M."/>
            <person name="Lucas S."/>
            <person name="Hammon N."/>
            <person name="Deshpande S."/>
            <person name="Cheng J.F."/>
            <person name="Tapia R."/>
            <person name="Han C."/>
            <person name="Goodwin L."/>
            <person name="Pitluck S."/>
            <person name="Liolios K."/>
            <person name="Ivanova N."/>
            <person name="Mavromatis K."/>
            <person name="Mikhailova N."/>
            <person name="Pati A."/>
            <person name="Chen A."/>
            <person name="Palaniappan K."/>
            <person name="Land M."/>
            <person name="Hauser L."/>
            <person name="Chang Y.J."/>
            <person name="Jeffries C.D."/>
            <person name="Brambilla E."/>
            <person name="Rohde M."/>
            <person name="Goker M."/>
            <person name="Detter J.C."/>
            <person name="Woyke T."/>
            <person name="Bristow J."/>
            <person name="Eisen J.A."/>
            <person name="Markowitz V."/>
            <person name="Hugenholtz P."/>
            <person name="Kyrpides N.C."/>
            <person name="Klenk H.P."/>
        </authorList>
    </citation>
    <scope>NUCLEOTIDE SEQUENCE [LARGE SCALE GENOMIC DNA]</scope>
    <source>
        <strain evidence="2">DSM 17365 / JCM 13257 / WB4</strain>
    </source>
</reference>
<dbReference type="HOGENOM" id="CLU_3331036_0_0_10"/>
<protein>
    <submittedName>
        <fullName evidence="1">Uncharacterized protein</fullName>
    </submittedName>
</protein>
<dbReference type="KEGG" id="ppn:Palpr_0926"/>
<accession>E4T2Y2</accession>
<gene>
    <name evidence="1" type="ordered locus">Palpr_0926</name>
</gene>
<sequence length="38" mass="4451">MIKKTPIDNKLSEFFILYKISKATNFEVIPLHSSKQLQ</sequence>
<evidence type="ECO:0000313" key="2">
    <source>
        <dbReference type="Proteomes" id="UP000008718"/>
    </source>
</evidence>